<comment type="caution">
    <text evidence="1">The sequence shown here is derived from an EMBL/GenBank/DDBJ whole genome shotgun (WGS) entry which is preliminary data.</text>
</comment>
<reference evidence="1 2" key="1">
    <citation type="submission" date="2021-06" db="EMBL/GenBank/DDBJ databases">
        <title>Caerostris extrusa draft genome.</title>
        <authorList>
            <person name="Kono N."/>
            <person name="Arakawa K."/>
        </authorList>
    </citation>
    <scope>NUCLEOTIDE SEQUENCE [LARGE SCALE GENOMIC DNA]</scope>
</reference>
<accession>A0AAV4S204</accession>
<gene>
    <name evidence="1" type="ORF">CEXT_342321</name>
</gene>
<dbReference type="Proteomes" id="UP001054945">
    <property type="component" value="Unassembled WGS sequence"/>
</dbReference>
<dbReference type="AlphaFoldDB" id="A0AAV4S204"/>
<evidence type="ECO:0000313" key="2">
    <source>
        <dbReference type="Proteomes" id="UP001054945"/>
    </source>
</evidence>
<evidence type="ECO:0000313" key="1">
    <source>
        <dbReference type="EMBL" id="GIY26762.1"/>
    </source>
</evidence>
<keyword evidence="2" id="KW-1185">Reference proteome</keyword>
<dbReference type="EMBL" id="BPLR01008729">
    <property type="protein sequence ID" value="GIY26762.1"/>
    <property type="molecule type" value="Genomic_DNA"/>
</dbReference>
<protein>
    <submittedName>
        <fullName evidence="1">Uncharacterized protein</fullName>
    </submittedName>
</protein>
<name>A0AAV4S204_CAEEX</name>
<organism evidence="1 2">
    <name type="scientific">Caerostris extrusa</name>
    <name type="common">Bark spider</name>
    <name type="synonym">Caerostris bankana</name>
    <dbReference type="NCBI Taxonomy" id="172846"/>
    <lineage>
        <taxon>Eukaryota</taxon>
        <taxon>Metazoa</taxon>
        <taxon>Ecdysozoa</taxon>
        <taxon>Arthropoda</taxon>
        <taxon>Chelicerata</taxon>
        <taxon>Arachnida</taxon>
        <taxon>Araneae</taxon>
        <taxon>Araneomorphae</taxon>
        <taxon>Entelegynae</taxon>
        <taxon>Araneoidea</taxon>
        <taxon>Araneidae</taxon>
        <taxon>Caerostris</taxon>
    </lineage>
</organism>
<proteinExistence type="predicted"/>
<sequence>MELLKIPAFNNSKNSGIKILTFNNGRIQRHREMHRLDQVVKKIFLKLNQKNCSNLEDSMYAQSFQAKRWNDKSFQDVKYELLKSELNAELLRSICSSETETRWPMTSTFQYLLGALDIDNAKTSIFHLSITQRNFNIFERIPELPKDKRHKNAEEEEEEKR</sequence>